<organism evidence="3 4">
    <name type="scientific">Flavobacterium profundi</name>
    <dbReference type="NCBI Taxonomy" id="1774945"/>
    <lineage>
        <taxon>Bacteria</taxon>
        <taxon>Pseudomonadati</taxon>
        <taxon>Bacteroidota</taxon>
        <taxon>Flavobacteriia</taxon>
        <taxon>Flavobacteriales</taxon>
        <taxon>Flavobacteriaceae</taxon>
        <taxon>Flavobacterium</taxon>
    </lineage>
</organism>
<sequence>MRKTHPKRTLNFYFILCSITLLTVTSCVFTNNTKEESILTNISSNTNNYKNVEAELLAKFNEKNLNLITISNHVKEKEVPFRVKCLATELIKEQSKINKVISKITSEKLIIVPNLNVEQSINRLEKAKKDNYNNVYLETVSKILSNQIQDLTELSKTTNDVDFKILALQTIVKLNTSLDKVNQIKIAET</sequence>
<keyword evidence="1" id="KW-1133">Transmembrane helix</keyword>
<dbReference type="AlphaFoldDB" id="A0A6I4IFW0"/>
<comment type="caution">
    <text evidence="3">The sequence shown here is derived from an EMBL/GenBank/DDBJ whole genome shotgun (WGS) entry which is preliminary data.</text>
</comment>
<dbReference type="PROSITE" id="PS51257">
    <property type="entry name" value="PROKAR_LIPOPROTEIN"/>
    <property type="match status" value="1"/>
</dbReference>
<keyword evidence="1" id="KW-0812">Transmembrane</keyword>
<keyword evidence="1" id="KW-0472">Membrane</keyword>
<feature type="domain" description="DUF4142" evidence="2">
    <location>
        <begin position="55"/>
        <end position="184"/>
    </location>
</feature>
<dbReference type="Pfam" id="PF13628">
    <property type="entry name" value="DUF4142"/>
    <property type="match status" value="1"/>
</dbReference>
<dbReference type="InterPro" id="IPR025419">
    <property type="entry name" value="DUF4142"/>
</dbReference>
<evidence type="ECO:0000256" key="1">
    <source>
        <dbReference type="SAM" id="Phobius"/>
    </source>
</evidence>
<protein>
    <submittedName>
        <fullName evidence="3">DUF4142 domain-containing protein</fullName>
    </submittedName>
</protein>
<reference evidence="4" key="1">
    <citation type="submission" date="2019-05" db="EMBL/GenBank/DDBJ databases">
        <title>Flavobacterium profundi sp. nov., isolated from a deep-sea seamount.</title>
        <authorList>
            <person name="Zhang D.-C."/>
        </authorList>
    </citation>
    <scope>NUCLEOTIDE SEQUENCE [LARGE SCALE GENOMIC DNA]</scope>
    <source>
        <strain evidence="4">TP390</strain>
    </source>
</reference>
<feature type="transmembrane region" description="Helical" evidence="1">
    <location>
        <begin position="12"/>
        <end position="31"/>
    </location>
</feature>
<dbReference type="OrthoDB" id="1355421at2"/>
<gene>
    <name evidence="3" type="ORF">GOQ30_04935</name>
</gene>
<evidence type="ECO:0000259" key="2">
    <source>
        <dbReference type="Pfam" id="PF13628"/>
    </source>
</evidence>
<accession>A0A6I4IFW0</accession>
<name>A0A6I4IFW0_9FLAO</name>
<evidence type="ECO:0000313" key="3">
    <source>
        <dbReference type="EMBL" id="MVO08508.1"/>
    </source>
</evidence>
<proteinExistence type="predicted"/>
<evidence type="ECO:0000313" key="4">
    <source>
        <dbReference type="Proteomes" id="UP000431264"/>
    </source>
</evidence>
<dbReference type="RefSeq" id="WP_140996893.1">
    <property type="nucleotide sequence ID" value="NZ_VDCZ01000002.1"/>
</dbReference>
<keyword evidence="4" id="KW-1185">Reference proteome</keyword>
<dbReference type="Proteomes" id="UP000431264">
    <property type="component" value="Unassembled WGS sequence"/>
</dbReference>
<dbReference type="EMBL" id="WQLW01000002">
    <property type="protein sequence ID" value="MVO08508.1"/>
    <property type="molecule type" value="Genomic_DNA"/>
</dbReference>